<evidence type="ECO:0000256" key="13">
    <source>
        <dbReference type="ARBA" id="ARBA00023136"/>
    </source>
</evidence>
<dbReference type="InterPro" id="IPR012338">
    <property type="entry name" value="Beta-lactam/transpept-like"/>
</dbReference>
<comment type="catalytic activity">
    <reaction evidence="17">
        <text>[GlcNAc-(1-&gt;4)-Mur2Ac(oyl-L-Ala-gamma-D-Glu-L-Lys-D-Ala-D-Ala)](n)-di-trans,octa-cis-undecaprenyl diphosphate + beta-D-GlcNAc-(1-&gt;4)-Mur2Ac(oyl-L-Ala-gamma-D-Glu-L-Lys-D-Ala-D-Ala)-di-trans,octa-cis-undecaprenyl diphosphate = [GlcNAc-(1-&gt;4)-Mur2Ac(oyl-L-Ala-gamma-D-Glu-L-Lys-D-Ala-D-Ala)](n+1)-di-trans,octa-cis-undecaprenyl diphosphate + di-trans,octa-cis-undecaprenyl diphosphate + H(+)</text>
        <dbReference type="Rhea" id="RHEA:23708"/>
        <dbReference type="Rhea" id="RHEA-COMP:9602"/>
        <dbReference type="Rhea" id="RHEA-COMP:9603"/>
        <dbReference type="ChEBI" id="CHEBI:15378"/>
        <dbReference type="ChEBI" id="CHEBI:58405"/>
        <dbReference type="ChEBI" id="CHEBI:60033"/>
        <dbReference type="ChEBI" id="CHEBI:78435"/>
        <dbReference type="EC" id="2.4.99.28"/>
    </reaction>
</comment>
<dbReference type="InterPro" id="IPR023346">
    <property type="entry name" value="Lysozyme-like_dom_sf"/>
</dbReference>
<dbReference type="Gene3D" id="3.40.710.10">
    <property type="entry name" value="DD-peptidase/beta-lactamase superfamily"/>
    <property type="match status" value="2"/>
</dbReference>
<dbReference type="PANTHER" id="PTHR32282:SF11">
    <property type="entry name" value="PENICILLIN-BINDING PROTEIN 1B"/>
    <property type="match status" value="1"/>
</dbReference>
<protein>
    <submittedName>
        <fullName evidence="21">Penicillin-binding protein 1A</fullName>
        <ecNumber evidence="21">2.4.1.-</ecNumber>
        <ecNumber evidence="21">3.4.-.-</ecNumber>
    </submittedName>
</protein>
<keyword evidence="12" id="KW-0573">Peptidoglycan synthesis</keyword>
<dbReference type="Pfam" id="PF00912">
    <property type="entry name" value="Transgly"/>
    <property type="match status" value="1"/>
</dbReference>
<keyword evidence="10 21" id="KW-0378">Hydrolase</keyword>
<dbReference type="InterPro" id="IPR036950">
    <property type="entry name" value="PBP_transglycosylase"/>
</dbReference>
<evidence type="ECO:0000259" key="19">
    <source>
        <dbReference type="Pfam" id="PF00905"/>
    </source>
</evidence>
<evidence type="ECO:0000256" key="3">
    <source>
        <dbReference type="ARBA" id="ARBA00007090"/>
    </source>
</evidence>
<keyword evidence="6" id="KW-0121">Carboxypeptidase</keyword>
<dbReference type="GO" id="GO:0030288">
    <property type="term" value="C:outer membrane-bounded periplasmic space"/>
    <property type="evidence" value="ECO:0007669"/>
    <property type="project" value="TreeGrafter"/>
</dbReference>
<feature type="domain" description="Penicillin-binding protein transpeptidase" evidence="19">
    <location>
        <begin position="429"/>
        <end position="664"/>
    </location>
</feature>
<accession>A0A846MPX5</accession>
<dbReference type="InterPro" id="IPR001460">
    <property type="entry name" value="PCN-bd_Tpept"/>
</dbReference>
<dbReference type="GO" id="GO:0009002">
    <property type="term" value="F:serine-type D-Ala-D-Ala carboxypeptidase activity"/>
    <property type="evidence" value="ECO:0007669"/>
    <property type="project" value="UniProtKB-EC"/>
</dbReference>
<keyword evidence="7" id="KW-0645">Protease</keyword>
<dbReference type="Proteomes" id="UP000537126">
    <property type="component" value="Unassembled WGS sequence"/>
</dbReference>
<comment type="similarity">
    <text evidence="4">In the N-terminal section; belongs to the glycosyltransferase 51 family.</text>
</comment>
<dbReference type="GO" id="GO:0005886">
    <property type="term" value="C:plasma membrane"/>
    <property type="evidence" value="ECO:0007669"/>
    <property type="project" value="UniProtKB-SubCell"/>
</dbReference>
<name>A0A846MPX5_9BACT</name>
<comment type="pathway">
    <text evidence="2">Cell wall biogenesis; peptidoglycan biosynthesis.</text>
</comment>
<dbReference type="SUPFAM" id="SSF53955">
    <property type="entry name" value="Lysozyme-like"/>
    <property type="match status" value="1"/>
</dbReference>
<evidence type="ECO:0000256" key="7">
    <source>
        <dbReference type="ARBA" id="ARBA00022670"/>
    </source>
</evidence>
<evidence type="ECO:0000256" key="10">
    <source>
        <dbReference type="ARBA" id="ARBA00022801"/>
    </source>
</evidence>
<dbReference type="EC" id="3.4.-.-" evidence="21"/>
<dbReference type="GO" id="GO:0071555">
    <property type="term" value="P:cell wall organization"/>
    <property type="evidence" value="ECO:0007669"/>
    <property type="project" value="UniProtKB-KW"/>
</dbReference>
<keyword evidence="5" id="KW-1003">Cell membrane</keyword>
<evidence type="ECO:0000256" key="6">
    <source>
        <dbReference type="ARBA" id="ARBA00022645"/>
    </source>
</evidence>
<dbReference type="RefSeq" id="WP_166918712.1">
    <property type="nucleotide sequence ID" value="NZ_JAASRN010000001.1"/>
</dbReference>
<keyword evidence="8 21" id="KW-0328">Glycosyltransferase</keyword>
<evidence type="ECO:0000256" key="1">
    <source>
        <dbReference type="ARBA" id="ARBA00004236"/>
    </source>
</evidence>
<organism evidence="21 22">
    <name type="scientific">Thermonema lapsum</name>
    <dbReference type="NCBI Taxonomy" id="28195"/>
    <lineage>
        <taxon>Bacteria</taxon>
        <taxon>Pseudomonadati</taxon>
        <taxon>Bacteroidota</taxon>
        <taxon>Cytophagia</taxon>
        <taxon>Cytophagales</taxon>
        <taxon>Thermonemataceae</taxon>
        <taxon>Thermonema</taxon>
    </lineage>
</organism>
<dbReference type="GO" id="GO:0006508">
    <property type="term" value="P:proteolysis"/>
    <property type="evidence" value="ECO:0007669"/>
    <property type="project" value="UniProtKB-KW"/>
</dbReference>
<keyword evidence="14" id="KW-0511">Multifunctional enzyme</keyword>
<dbReference type="GO" id="GO:0008360">
    <property type="term" value="P:regulation of cell shape"/>
    <property type="evidence" value="ECO:0007669"/>
    <property type="project" value="UniProtKB-KW"/>
</dbReference>
<keyword evidence="15" id="KW-0961">Cell wall biogenesis/degradation</keyword>
<dbReference type="AlphaFoldDB" id="A0A846MPX5"/>
<evidence type="ECO:0000313" key="22">
    <source>
        <dbReference type="Proteomes" id="UP000537126"/>
    </source>
</evidence>
<keyword evidence="22" id="KW-1185">Reference proteome</keyword>
<feature type="transmembrane region" description="Helical" evidence="18">
    <location>
        <begin position="20"/>
        <end position="43"/>
    </location>
</feature>
<dbReference type="GO" id="GO:0008658">
    <property type="term" value="F:penicillin binding"/>
    <property type="evidence" value="ECO:0007669"/>
    <property type="project" value="InterPro"/>
</dbReference>
<sequence length="750" mass="84719">MRIALENGKYKRHIKTIWMLFVLAVFGSFLFIWAVGVNFLGLFGELPSLQALENPRSELASEIYSADGKLMGKLYLVNRIPVEYEEISPYVINALIATEDVRFEKHAGVDLKGLGRVFFKTILLGKRESGGGSTLTQQLAKNLFETRAKESLGPLARVPGLRMLIIKAKEWITAVRLERNYTKREIITMYLNEVAFGHNAFGIEAAAHTFFNKPASELNAIEAATLVGLLQAPSRYSPVSHPEACRERRNVVLGQMYKYGFLDKDTYSQAIATPVKIDYHPEDPNEGIAPYFRAEVREFMKKWEKGRGLPENNFYTAGYKIYTTIDSRVQAYAEQAMVAHMKERQKRFNQVWSKLDPWYEVPGYLEAAARQSERYRTLKQQYGDDEKAIFAEMRKPIPMTVFSWEGEKDTIMSPMDSIRYYKRFLHAGLVCIEAQTGKIRAWVGGINFKHFRYDHVKQGRRQPGSTFKPVVYATAIDMGYTPCYEMVDKAVTFGDWSPQNSYGGFTGRSYTLRQALGRSINTIAAQLIMEIGVQNVVKFARQLGITSPLDPVGSLALGSSAVTLYELCQAYSVFLNQGKRIDNIYISRITDRNGKVIEEFIPDAREVMSEEKAYMMLHMLKASLEPGGTSVGLHRYGITQNNEIAAKTGTTQNHADGWFIGVTKDYVAGVWVGGDDMYIRFPSILDGQGAVLALPIWGNFTKAIYEDKSIPYKPGYFPRPAQISVELDCNKLQEGVSDKIKIEIIDDEAL</sequence>
<comment type="catalytic activity">
    <reaction evidence="16">
        <text>Preferential cleavage: (Ac)2-L-Lys-D-Ala-|-D-Ala. Also transpeptidation of peptidyl-alanyl moieties that are N-acyl substituents of D-alanine.</text>
        <dbReference type="EC" id="3.4.16.4"/>
    </reaction>
</comment>
<keyword evidence="18" id="KW-1133">Transmembrane helix</keyword>
<evidence type="ECO:0000256" key="12">
    <source>
        <dbReference type="ARBA" id="ARBA00022984"/>
    </source>
</evidence>
<evidence type="ECO:0000256" key="2">
    <source>
        <dbReference type="ARBA" id="ARBA00004752"/>
    </source>
</evidence>
<keyword evidence="11" id="KW-0133">Cell shape</keyword>
<dbReference type="PANTHER" id="PTHR32282">
    <property type="entry name" value="BINDING PROTEIN TRANSPEPTIDASE, PUTATIVE-RELATED"/>
    <property type="match status" value="1"/>
</dbReference>
<dbReference type="EC" id="2.4.1.-" evidence="21"/>
<feature type="domain" description="Glycosyl transferase family 51" evidence="20">
    <location>
        <begin position="68"/>
        <end position="256"/>
    </location>
</feature>
<reference evidence="21 22" key="1">
    <citation type="submission" date="2020-03" db="EMBL/GenBank/DDBJ databases">
        <title>Genomic Encyclopedia of Type Strains, Phase IV (KMG-IV): sequencing the most valuable type-strain genomes for metagenomic binning, comparative biology and taxonomic classification.</title>
        <authorList>
            <person name="Goeker M."/>
        </authorList>
    </citation>
    <scope>NUCLEOTIDE SEQUENCE [LARGE SCALE GENOMIC DNA]</scope>
    <source>
        <strain evidence="21 22">DSM 5718</strain>
    </source>
</reference>
<proteinExistence type="inferred from homology"/>
<evidence type="ECO:0000259" key="20">
    <source>
        <dbReference type="Pfam" id="PF00912"/>
    </source>
</evidence>
<evidence type="ECO:0000256" key="5">
    <source>
        <dbReference type="ARBA" id="ARBA00022475"/>
    </source>
</evidence>
<dbReference type="GO" id="GO:0009252">
    <property type="term" value="P:peptidoglycan biosynthetic process"/>
    <property type="evidence" value="ECO:0007669"/>
    <property type="project" value="UniProtKB-KW"/>
</dbReference>
<evidence type="ECO:0000256" key="14">
    <source>
        <dbReference type="ARBA" id="ARBA00023268"/>
    </source>
</evidence>
<evidence type="ECO:0000256" key="18">
    <source>
        <dbReference type="SAM" id="Phobius"/>
    </source>
</evidence>
<evidence type="ECO:0000256" key="16">
    <source>
        <dbReference type="ARBA" id="ARBA00034000"/>
    </source>
</evidence>
<evidence type="ECO:0000256" key="9">
    <source>
        <dbReference type="ARBA" id="ARBA00022679"/>
    </source>
</evidence>
<evidence type="ECO:0000256" key="8">
    <source>
        <dbReference type="ARBA" id="ARBA00022676"/>
    </source>
</evidence>
<dbReference type="InterPro" id="IPR050396">
    <property type="entry name" value="Glycosyltr_51/Transpeptidase"/>
</dbReference>
<evidence type="ECO:0000256" key="11">
    <source>
        <dbReference type="ARBA" id="ARBA00022960"/>
    </source>
</evidence>
<comment type="caution">
    <text evidence="21">The sequence shown here is derived from an EMBL/GenBank/DDBJ whole genome shotgun (WGS) entry which is preliminary data.</text>
</comment>
<evidence type="ECO:0000256" key="4">
    <source>
        <dbReference type="ARBA" id="ARBA00007739"/>
    </source>
</evidence>
<dbReference type="Pfam" id="PF00905">
    <property type="entry name" value="Transpeptidase"/>
    <property type="match status" value="1"/>
</dbReference>
<gene>
    <name evidence="21" type="ORF">FHS56_000967</name>
</gene>
<keyword evidence="13 18" id="KW-0472">Membrane</keyword>
<dbReference type="SUPFAM" id="SSF56601">
    <property type="entry name" value="beta-lactamase/transpeptidase-like"/>
    <property type="match status" value="1"/>
</dbReference>
<evidence type="ECO:0000256" key="15">
    <source>
        <dbReference type="ARBA" id="ARBA00023316"/>
    </source>
</evidence>
<keyword evidence="9 21" id="KW-0808">Transferase</keyword>
<keyword evidence="18" id="KW-0812">Transmembrane</keyword>
<comment type="subcellular location">
    <subcellularLocation>
        <location evidence="1">Cell membrane</location>
    </subcellularLocation>
</comment>
<evidence type="ECO:0000313" key="21">
    <source>
        <dbReference type="EMBL" id="NIK73481.1"/>
    </source>
</evidence>
<comment type="similarity">
    <text evidence="3">In the C-terminal section; belongs to the transpeptidase family.</text>
</comment>
<dbReference type="EMBL" id="JAASRN010000001">
    <property type="protein sequence ID" value="NIK73481.1"/>
    <property type="molecule type" value="Genomic_DNA"/>
</dbReference>
<dbReference type="GO" id="GO:0008955">
    <property type="term" value="F:peptidoglycan glycosyltransferase activity"/>
    <property type="evidence" value="ECO:0007669"/>
    <property type="project" value="UniProtKB-EC"/>
</dbReference>
<dbReference type="InterPro" id="IPR001264">
    <property type="entry name" value="Glyco_trans_51"/>
</dbReference>
<dbReference type="Gene3D" id="1.10.3810.10">
    <property type="entry name" value="Biosynthetic peptidoglycan transglycosylase-like"/>
    <property type="match status" value="1"/>
</dbReference>
<evidence type="ECO:0000256" key="17">
    <source>
        <dbReference type="ARBA" id="ARBA00049902"/>
    </source>
</evidence>